<dbReference type="STRING" id="92696.A0A4R0S4H9"/>
<feature type="region of interest" description="Disordered" evidence="7">
    <location>
        <begin position="449"/>
        <end position="468"/>
    </location>
</feature>
<evidence type="ECO:0000256" key="5">
    <source>
        <dbReference type="PIRSR" id="PIRSR000137-1"/>
    </source>
</evidence>
<dbReference type="GO" id="GO:0050660">
    <property type="term" value="F:flavin adenine dinucleotide binding"/>
    <property type="evidence" value="ECO:0007669"/>
    <property type="project" value="InterPro"/>
</dbReference>
<comment type="cofactor">
    <cofactor evidence="1 6">
        <name>FAD</name>
        <dbReference type="ChEBI" id="CHEBI:57692"/>
    </cofactor>
</comment>
<evidence type="ECO:0000256" key="3">
    <source>
        <dbReference type="ARBA" id="ARBA00022630"/>
    </source>
</evidence>
<keyword evidence="3" id="KW-0285">Flavoprotein</keyword>
<protein>
    <recommendedName>
        <fullName evidence="12">Glucose-methanol-choline oxidoreductase N-terminal domain-containing protein</fullName>
    </recommendedName>
</protein>
<dbReference type="OrthoDB" id="269227at2759"/>
<dbReference type="Gene3D" id="3.50.50.60">
    <property type="entry name" value="FAD/NAD(P)-binding domain"/>
    <property type="match status" value="1"/>
</dbReference>
<dbReference type="SUPFAM" id="SSF51905">
    <property type="entry name" value="FAD/NAD(P)-binding domain"/>
    <property type="match status" value="1"/>
</dbReference>
<feature type="binding site" evidence="6">
    <location>
        <position position="306"/>
    </location>
    <ligand>
        <name>FAD</name>
        <dbReference type="ChEBI" id="CHEBI:57692"/>
    </ligand>
</feature>
<evidence type="ECO:0000256" key="6">
    <source>
        <dbReference type="PIRSR" id="PIRSR000137-2"/>
    </source>
</evidence>
<comment type="similarity">
    <text evidence="2">Belongs to the GMC oxidoreductase family.</text>
</comment>
<dbReference type="InterPro" id="IPR000172">
    <property type="entry name" value="GMC_OxRdtase_N"/>
</dbReference>
<proteinExistence type="inferred from homology"/>
<dbReference type="PIRSF" id="PIRSF000137">
    <property type="entry name" value="Alcohol_oxidase"/>
    <property type="match status" value="1"/>
</dbReference>
<evidence type="ECO:0000313" key="10">
    <source>
        <dbReference type="EMBL" id="TCD71984.1"/>
    </source>
</evidence>
<organism evidence="10 11">
    <name type="scientific">Steccherinum ochraceum</name>
    <dbReference type="NCBI Taxonomy" id="92696"/>
    <lineage>
        <taxon>Eukaryota</taxon>
        <taxon>Fungi</taxon>
        <taxon>Dikarya</taxon>
        <taxon>Basidiomycota</taxon>
        <taxon>Agaricomycotina</taxon>
        <taxon>Agaricomycetes</taxon>
        <taxon>Polyporales</taxon>
        <taxon>Steccherinaceae</taxon>
        <taxon>Steccherinum</taxon>
    </lineage>
</organism>
<feature type="domain" description="Glucose-methanol-choline oxidoreductase C-terminal" evidence="9">
    <location>
        <begin position="505"/>
        <end position="645"/>
    </location>
</feature>
<feature type="active site" description="Proton acceptor" evidence="5">
    <location>
        <position position="636"/>
    </location>
</feature>
<evidence type="ECO:0000259" key="9">
    <source>
        <dbReference type="Pfam" id="PF05199"/>
    </source>
</evidence>
<dbReference type="InterPro" id="IPR036188">
    <property type="entry name" value="FAD/NAD-bd_sf"/>
</dbReference>
<dbReference type="EMBL" id="RWJN01000001">
    <property type="protein sequence ID" value="TCD71984.1"/>
    <property type="molecule type" value="Genomic_DNA"/>
</dbReference>
<dbReference type="InterPro" id="IPR012132">
    <property type="entry name" value="GMC_OxRdtase"/>
</dbReference>
<reference evidence="10 11" key="1">
    <citation type="submission" date="2018-11" db="EMBL/GenBank/DDBJ databases">
        <title>Genome assembly of Steccherinum ochraceum LE-BIN_3174, the white-rot fungus of the Steccherinaceae family (The Residual Polyporoid clade, Polyporales, Basidiomycota).</title>
        <authorList>
            <person name="Fedorova T.V."/>
            <person name="Glazunova O.A."/>
            <person name="Landesman E.O."/>
            <person name="Moiseenko K.V."/>
            <person name="Psurtseva N.V."/>
            <person name="Savinova O.S."/>
            <person name="Shakhova N.V."/>
            <person name="Tyazhelova T.V."/>
            <person name="Vasina D.V."/>
        </authorList>
    </citation>
    <scope>NUCLEOTIDE SEQUENCE [LARGE SCALE GENOMIC DNA]</scope>
    <source>
        <strain evidence="10 11">LE-BIN_3174</strain>
    </source>
</reference>
<keyword evidence="4 6" id="KW-0274">FAD</keyword>
<evidence type="ECO:0000256" key="7">
    <source>
        <dbReference type="SAM" id="MobiDB-lite"/>
    </source>
</evidence>
<evidence type="ECO:0000256" key="1">
    <source>
        <dbReference type="ARBA" id="ARBA00001974"/>
    </source>
</evidence>
<dbReference type="InterPro" id="IPR007867">
    <property type="entry name" value="GMC_OxRtase_C"/>
</dbReference>
<evidence type="ECO:0000259" key="8">
    <source>
        <dbReference type="Pfam" id="PF00732"/>
    </source>
</evidence>
<accession>A0A4R0S4H9</accession>
<dbReference type="GO" id="GO:0016614">
    <property type="term" value="F:oxidoreductase activity, acting on CH-OH group of donors"/>
    <property type="evidence" value="ECO:0007669"/>
    <property type="project" value="InterPro"/>
</dbReference>
<dbReference type="PANTHER" id="PTHR11552:SF147">
    <property type="entry name" value="CHOLINE DEHYDROGENASE, MITOCHONDRIAL"/>
    <property type="match status" value="1"/>
</dbReference>
<evidence type="ECO:0000313" key="11">
    <source>
        <dbReference type="Proteomes" id="UP000292702"/>
    </source>
</evidence>
<evidence type="ECO:0008006" key="12">
    <source>
        <dbReference type="Google" id="ProtNLM"/>
    </source>
</evidence>
<gene>
    <name evidence="10" type="ORF">EIP91_000116</name>
</gene>
<feature type="active site" description="Proton donor" evidence="5">
    <location>
        <position position="593"/>
    </location>
</feature>
<dbReference type="AlphaFoldDB" id="A0A4R0S4H9"/>
<sequence>MSGTEVVSRRAAAILASVSNILTLRKHKLWSSALLGAVVLLARYWSTSKLPLNALVNDFSKIAKAKDGEYDADEFDVIIVGGGTAGCVLASRLSEDPSIRVLVLEAGKSLTNDPNTHIPVASGTLYYSEHGYPLYTEEQKEAGQRKLFWPRAKLLGGSGTNVNAMIFQCAHPTDYDEWASLQKGQEGASNWTYNELSKSFKKFEKYNPSKQHAKVDKALRGSTGVVTIGHYGYHSVQGAAFVDACDKAGIPKTPDLNTAAGTIGASQTSTLTYIASNGTRVTAERAYFTPTVLARRNLKIATEATVTRILFSSEQTPRAVGVEFANVQGKRFSARARKEVIVCGGAVHTPHVNSDAVWYWASGAYRSHGIPVVADLPGVGSHLKDHPTVDYFFMDKSKTSLMFLRPSSLSQQLALVKHTLQYLLLGTGGLTTNVGEALAFANSSDPKLFPPSNYPTESAPDDRSSGEGAPDIEMFCSPIAYLDHGATVFPLKGDYFALHTVALRPKSSGTVTLKSNDPFDLPVVDPKYFSEQNDIKVMVRAIRLVANITRQEPLKSLIDPAGDNEPILHHNIDKLSDAEIAADIRKRVETLYHPCCTARMAPLEDGGVVDPYLRVHGIKNLRVVDASVFPDIPSGHTTAPVLAVAEKAADFIKEALRG</sequence>
<dbReference type="Proteomes" id="UP000292702">
    <property type="component" value="Unassembled WGS sequence"/>
</dbReference>
<dbReference type="Pfam" id="PF05199">
    <property type="entry name" value="GMC_oxred_C"/>
    <property type="match status" value="1"/>
</dbReference>
<feature type="domain" description="Glucose-methanol-choline oxidoreductase N-terminal" evidence="8">
    <location>
        <begin position="75"/>
        <end position="387"/>
    </location>
</feature>
<comment type="caution">
    <text evidence="10">The sequence shown here is derived from an EMBL/GenBank/DDBJ whole genome shotgun (WGS) entry which is preliminary data.</text>
</comment>
<dbReference type="PANTHER" id="PTHR11552">
    <property type="entry name" value="GLUCOSE-METHANOL-CHOLINE GMC OXIDOREDUCTASE"/>
    <property type="match status" value="1"/>
</dbReference>
<name>A0A4R0S4H9_9APHY</name>
<keyword evidence="11" id="KW-1185">Reference proteome</keyword>
<dbReference type="Gene3D" id="3.30.560.10">
    <property type="entry name" value="Glucose Oxidase, domain 3"/>
    <property type="match status" value="1"/>
</dbReference>
<evidence type="ECO:0000256" key="2">
    <source>
        <dbReference type="ARBA" id="ARBA00010790"/>
    </source>
</evidence>
<evidence type="ECO:0000256" key="4">
    <source>
        <dbReference type="ARBA" id="ARBA00022827"/>
    </source>
</evidence>
<dbReference type="Pfam" id="PF00732">
    <property type="entry name" value="GMC_oxred_N"/>
    <property type="match status" value="1"/>
</dbReference>
<dbReference type="SUPFAM" id="SSF54373">
    <property type="entry name" value="FAD-linked reductases, C-terminal domain"/>
    <property type="match status" value="1"/>
</dbReference>